<comment type="caution">
    <text evidence="3">The sequence shown here is derived from an EMBL/GenBank/DDBJ whole genome shotgun (WGS) entry which is preliminary data.</text>
</comment>
<evidence type="ECO:0000256" key="1">
    <source>
        <dbReference type="SAM" id="MobiDB-lite"/>
    </source>
</evidence>
<sequence>MKNIDRWNAAKFTRSTQIEARAAKIRANKARYEAVASKTGVPWDVIAVIHYRESSGSFAGVLHNGQKIIGTGRKTTLVPKGRGPFASWEHAAIDALMNCHPYAGKNKDWSLAATLDLLERYNGLGYRNKGLPSPYLWAGTNQYVKGKYVADGKYDPNHVDQQLGVAALLIALRGQGAEKPLDPVTVPEPKPDPAATPAEPKDESLLTSKRLWTWLTTGGIGTVFAGIGALDPMLQLLLGAALVGLSIYAIVAMPQVRRKLGLG</sequence>
<evidence type="ECO:0000256" key="2">
    <source>
        <dbReference type="SAM" id="Phobius"/>
    </source>
</evidence>
<organism evidence="3 4">
    <name type="scientific">Aquamicrobium lusatiense</name>
    <dbReference type="NCBI Taxonomy" id="89772"/>
    <lineage>
        <taxon>Bacteria</taxon>
        <taxon>Pseudomonadati</taxon>
        <taxon>Pseudomonadota</taxon>
        <taxon>Alphaproteobacteria</taxon>
        <taxon>Hyphomicrobiales</taxon>
        <taxon>Phyllobacteriaceae</taxon>
        <taxon>Aquamicrobium</taxon>
    </lineage>
</organism>
<dbReference type="EMBL" id="JACHEU010000002">
    <property type="protein sequence ID" value="MBB6013473.1"/>
    <property type="molecule type" value="Genomic_DNA"/>
</dbReference>
<feature type="transmembrane region" description="Helical" evidence="2">
    <location>
        <begin position="211"/>
        <end position="230"/>
    </location>
</feature>
<evidence type="ECO:0000313" key="4">
    <source>
        <dbReference type="Proteomes" id="UP000533306"/>
    </source>
</evidence>
<keyword evidence="2" id="KW-0472">Membrane</keyword>
<gene>
    <name evidence="3" type="ORF">HNR59_002862</name>
</gene>
<evidence type="ECO:0000313" key="3">
    <source>
        <dbReference type="EMBL" id="MBB6013473.1"/>
    </source>
</evidence>
<dbReference type="RefSeq" id="WP_183831680.1">
    <property type="nucleotide sequence ID" value="NZ_JACHEU010000002.1"/>
</dbReference>
<dbReference type="Proteomes" id="UP000533306">
    <property type="component" value="Unassembled WGS sequence"/>
</dbReference>
<keyword evidence="2" id="KW-1133">Transmembrane helix</keyword>
<dbReference type="AlphaFoldDB" id="A0A7W9VVX0"/>
<name>A0A7W9VVX0_9HYPH</name>
<feature type="region of interest" description="Disordered" evidence="1">
    <location>
        <begin position="180"/>
        <end position="203"/>
    </location>
</feature>
<reference evidence="3 4" key="1">
    <citation type="submission" date="2020-08" db="EMBL/GenBank/DDBJ databases">
        <title>Genomic Encyclopedia of Type Strains, Phase IV (KMG-IV): sequencing the most valuable type-strain genomes for metagenomic binning, comparative biology and taxonomic classification.</title>
        <authorList>
            <person name="Goeker M."/>
        </authorList>
    </citation>
    <scope>NUCLEOTIDE SEQUENCE [LARGE SCALE GENOMIC DNA]</scope>
    <source>
        <strain evidence="3 4">DSM 11099</strain>
    </source>
</reference>
<feature type="transmembrane region" description="Helical" evidence="2">
    <location>
        <begin position="236"/>
        <end position="253"/>
    </location>
</feature>
<proteinExistence type="predicted"/>
<protein>
    <submittedName>
        <fullName evidence="3">Lysozyme family protein</fullName>
    </submittedName>
</protein>
<keyword evidence="4" id="KW-1185">Reference proteome</keyword>
<keyword evidence="2" id="KW-0812">Transmembrane</keyword>
<accession>A0A7W9VVX0</accession>